<evidence type="ECO:0000256" key="2">
    <source>
        <dbReference type="ARBA" id="ARBA00022679"/>
    </source>
</evidence>
<dbReference type="GO" id="GO:0016779">
    <property type="term" value="F:nucleotidyltransferase activity"/>
    <property type="evidence" value="ECO:0007669"/>
    <property type="project" value="UniProtKB-KW"/>
</dbReference>
<evidence type="ECO:0000256" key="7">
    <source>
        <dbReference type="ARBA" id="ARBA00023150"/>
    </source>
</evidence>
<dbReference type="InterPro" id="IPR029044">
    <property type="entry name" value="Nucleotide-diphossugar_trans"/>
</dbReference>
<keyword evidence="6" id="KW-0342">GTP-binding</keyword>
<dbReference type="RefSeq" id="WP_124938457.1">
    <property type="nucleotide sequence ID" value="NZ_RJVQ01000009.1"/>
</dbReference>
<feature type="domain" description="MobA-like NTP transferase" evidence="8">
    <location>
        <begin position="6"/>
        <end position="121"/>
    </location>
</feature>
<keyword evidence="10" id="KW-1185">Reference proteome</keyword>
<comment type="caution">
    <text evidence="9">The sequence shown here is derived from an EMBL/GenBank/DDBJ whole genome shotgun (WGS) entry which is preliminary data.</text>
</comment>
<keyword evidence="2 9" id="KW-0808">Transferase</keyword>
<dbReference type="EMBL" id="RJVQ01000009">
    <property type="protein sequence ID" value="RQW61859.1"/>
    <property type="molecule type" value="Genomic_DNA"/>
</dbReference>
<evidence type="ECO:0000256" key="1">
    <source>
        <dbReference type="ARBA" id="ARBA00022490"/>
    </source>
</evidence>
<keyword evidence="3" id="KW-0479">Metal-binding</keyword>
<dbReference type="GO" id="GO:1902758">
    <property type="term" value="P:bis(molybdopterin guanine dinucleotide)molybdenum biosynthetic process"/>
    <property type="evidence" value="ECO:0007669"/>
    <property type="project" value="TreeGrafter"/>
</dbReference>
<evidence type="ECO:0000259" key="8">
    <source>
        <dbReference type="Pfam" id="PF12804"/>
    </source>
</evidence>
<name>A0A3N9TCR7_9VIBR</name>
<dbReference type="SUPFAM" id="SSF53448">
    <property type="entry name" value="Nucleotide-diphospho-sugar transferases"/>
    <property type="match status" value="1"/>
</dbReference>
<evidence type="ECO:0000313" key="9">
    <source>
        <dbReference type="EMBL" id="RQW61859.1"/>
    </source>
</evidence>
<dbReference type="PANTHER" id="PTHR19136">
    <property type="entry name" value="MOLYBDENUM COFACTOR GUANYLYLTRANSFERASE"/>
    <property type="match status" value="1"/>
</dbReference>
<accession>A0A3N9TCR7</accession>
<gene>
    <name evidence="9" type="ORF">EES38_17275</name>
</gene>
<dbReference type="Proteomes" id="UP000281112">
    <property type="component" value="Unassembled WGS sequence"/>
</dbReference>
<dbReference type="InterPro" id="IPR025877">
    <property type="entry name" value="MobA-like_NTP_Trfase"/>
</dbReference>
<reference evidence="9 10" key="1">
    <citation type="submission" date="2018-11" db="EMBL/GenBank/DDBJ databases">
        <title>Vibrio LJC006 sp. nov., isolated from seawater during the bloom of the enteromorpha.</title>
        <authorList>
            <person name="Liang J."/>
        </authorList>
    </citation>
    <scope>NUCLEOTIDE SEQUENCE [LARGE SCALE GENOMIC DNA]</scope>
    <source>
        <strain evidence="9 10">LJC006</strain>
    </source>
</reference>
<dbReference type="GO" id="GO:0046872">
    <property type="term" value="F:metal ion binding"/>
    <property type="evidence" value="ECO:0007669"/>
    <property type="project" value="UniProtKB-KW"/>
</dbReference>
<evidence type="ECO:0000256" key="5">
    <source>
        <dbReference type="ARBA" id="ARBA00022842"/>
    </source>
</evidence>
<protein>
    <submittedName>
        <fullName evidence="9">Molybdenum cofactor guanylyltransferase</fullName>
    </submittedName>
</protein>
<dbReference type="Pfam" id="PF12804">
    <property type="entry name" value="NTP_transf_3"/>
    <property type="match status" value="1"/>
</dbReference>
<evidence type="ECO:0000256" key="3">
    <source>
        <dbReference type="ARBA" id="ARBA00022723"/>
    </source>
</evidence>
<proteinExistence type="predicted"/>
<keyword evidence="9" id="KW-0548">Nucleotidyltransferase</keyword>
<keyword evidence="1" id="KW-0963">Cytoplasm</keyword>
<dbReference type="Gene3D" id="3.90.550.10">
    <property type="entry name" value="Spore Coat Polysaccharide Biosynthesis Protein SpsA, Chain A"/>
    <property type="match status" value="1"/>
</dbReference>
<evidence type="ECO:0000256" key="4">
    <source>
        <dbReference type="ARBA" id="ARBA00022741"/>
    </source>
</evidence>
<keyword evidence="7" id="KW-0501">Molybdenum cofactor biosynthesis</keyword>
<dbReference type="OrthoDB" id="9788394at2"/>
<evidence type="ECO:0000313" key="10">
    <source>
        <dbReference type="Proteomes" id="UP000281112"/>
    </source>
</evidence>
<dbReference type="PANTHER" id="PTHR19136:SF81">
    <property type="entry name" value="MOLYBDENUM COFACTOR GUANYLYLTRANSFERASE"/>
    <property type="match status" value="1"/>
</dbReference>
<keyword evidence="4" id="KW-0547">Nucleotide-binding</keyword>
<dbReference type="CDD" id="cd02503">
    <property type="entry name" value="MobA"/>
    <property type="match status" value="1"/>
</dbReference>
<organism evidence="9 10">
    <name type="scientific">Vibrio viridaestus</name>
    <dbReference type="NCBI Taxonomy" id="2487322"/>
    <lineage>
        <taxon>Bacteria</taxon>
        <taxon>Pseudomonadati</taxon>
        <taxon>Pseudomonadota</taxon>
        <taxon>Gammaproteobacteria</taxon>
        <taxon>Vibrionales</taxon>
        <taxon>Vibrionaceae</taxon>
        <taxon>Vibrio</taxon>
    </lineage>
</organism>
<dbReference type="AlphaFoldDB" id="A0A3N9TCR7"/>
<dbReference type="GO" id="GO:0005525">
    <property type="term" value="F:GTP binding"/>
    <property type="evidence" value="ECO:0007669"/>
    <property type="project" value="UniProtKB-KW"/>
</dbReference>
<sequence>MDQHSGVVLAGGLSSRMGRDKSQLEWNGESLLQHSYKVLAASYCHYIYVSNNRGEGIQDRYLECGPLGGIDATLSQMSNQGWLTVLPVDMPLIDTYQLKQLQTFASETGKACYFKNHFLPCVLPVNETVKDYLKQQLENQGDFRVKGLLSFVHAVEIEPVETISLMNTNTPEEWESAIQVRQEYKKENQYVRS</sequence>
<keyword evidence="5" id="KW-0460">Magnesium</keyword>
<evidence type="ECO:0000256" key="6">
    <source>
        <dbReference type="ARBA" id="ARBA00023134"/>
    </source>
</evidence>
<dbReference type="InterPro" id="IPR013482">
    <property type="entry name" value="Molybde_CF_guanTrfase"/>
</dbReference>